<evidence type="ECO:0000313" key="4">
    <source>
        <dbReference type="Proteomes" id="UP000315003"/>
    </source>
</evidence>
<dbReference type="EMBL" id="CP036272">
    <property type="protein sequence ID" value="QDT58447.1"/>
    <property type="molecule type" value="Genomic_DNA"/>
</dbReference>
<dbReference type="SUPFAM" id="SSF54523">
    <property type="entry name" value="Pili subunits"/>
    <property type="match status" value="1"/>
</dbReference>
<protein>
    <recommendedName>
        <fullName evidence="2">DUF1559 domain-containing protein</fullName>
    </recommendedName>
</protein>
<dbReference type="NCBIfam" id="TIGR02532">
    <property type="entry name" value="IV_pilin_GFxxxE"/>
    <property type="match status" value="1"/>
</dbReference>
<keyword evidence="1" id="KW-0812">Transmembrane</keyword>
<gene>
    <name evidence="3" type="ORF">SV7mr_09400</name>
</gene>
<sequence>MDLSGLSYPVLNTHHLTPAMHATAHRSRLGFTLVELLVVIAIIGILVGLLLPAVQAAREAARRMQCSNNMNQLGIAITNYETSHQQLPKHGSGTTSPIAPDAVTPQITHNSGVLSMLVPILPQMEQGPLWEQIKNPLDYQPDGVIDYPAFGPHPTIGPGRENYTPLFTQIPGLRCPSDPGVGLPAGGRTNYAACLGDAFLVESVMMPLAFPPPQNGANGNPFLPTGAGRNIQRRYARGAFVFRSVMKFKHFLDGQSNTILMGEILTDLGDNDVRTHGNATQNNVETNVRICQTLGQIDTERPSKWCTGSNCPAPAGLLGANSVNNRGMQWMVAYPVATGFFTITPPNSELCIDGSFLGSGAISTGSRHSGGAHVLMADGAVGFITDSIDTGNQLFPIGTLPEGERSPFGIWGAMGTRASEEVFENPIGQ</sequence>
<dbReference type="InterPro" id="IPR011453">
    <property type="entry name" value="DUF1559"/>
</dbReference>
<dbReference type="Gene3D" id="3.30.700.10">
    <property type="entry name" value="Glycoprotein, Type 4 Pilin"/>
    <property type="match status" value="1"/>
</dbReference>
<keyword evidence="4" id="KW-1185">Reference proteome</keyword>
<dbReference type="InterPro" id="IPR045584">
    <property type="entry name" value="Pilin-like"/>
</dbReference>
<keyword evidence="1" id="KW-1133">Transmembrane helix</keyword>
<dbReference type="AlphaFoldDB" id="A0A517SQQ7"/>
<feature type="transmembrane region" description="Helical" evidence="1">
    <location>
        <begin position="29"/>
        <end position="54"/>
    </location>
</feature>
<feature type="domain" description="DUF1559" evidence="2">
    <location>
        <begin position="55"/>
        <end position="390"/>
    </location>
</feature>
<evidence type="ECO:0000259" key="2">
    <source>
        <dbReference type="Pfam" id="PF07596"/>
    </source>
</evidence>
<dbReference type="InterPro" id="IPR012902">
    <property type="entry name" value="N_methyl_site"/>
</dbReference>
<evidence type="ECO:0000313" key="3">
    <source>
        <dbReference type="EMBL" id="QDT58447.1"/>
    </source>
</evidence>
<dbReference type="Proteomes" id="UP000315003">
    <property type="component" value="Chromosome"/>
</dbReference>
<dbReference type="PANTHER" id="PTHR30093:SF2">
    <property type="entry name" value="TYPE II SECRETION SYSTEM PROTEIN H"/>
    <property type="match status" value="1"/>
</dbReference>
<dbReference type="Pfam" id="PF07596">
    <property type="entry name" value="SBP_bac_10"/>
    <property type="match status" value="1"/>
</dbReference>
<keyword evidence="1" id="KW-0472">Membrane</keyword>
<proteinExistence type="predicted"/>
<accession>A0A517SQQ7</accession>
<dbReference type="PANTHER" id="PTHR30093">
    <property type="entry name" value="GENERAL SECRETION PATHWAY PROTEIN G"/>
    <property type="match status" value="1"/>
</dbReference>
<dbReference type="Pfam" id="PF07963">
    <property type="entry name" value="N_methyl"/>
    <property type="match status" value="1"/>
</dbReference>
<dbReference type="InterPro" id="IPR027558">
    <property type="entry name" value="Pre_pil_HX9DG_C"/>
</dbReference>
<organism evidence="3 4">
    <name type="scientific">Stieleria bergensis</name>
    <dbReference type="NCBI Taxonomy" id="2528025"/>
    <lineage>
        <taxon>Bacteria</taxon>
        <taxon>Pseudomonadati</taxon>
        <taxon>Planctomycetota</taxon>
        <taxon>Planctomycetia</taxon>
        <taxon>Pirellulales</taxon>
        <taxon>Pirellulaceae</taxon>
        <taxon>Stieleria</taxon>
    </lineage>
</organism>
<reference evidence="3 4" key="1">
    <citation type="submission" date="2019-02" db="EMBL/GenBank/DDBJ databases">
        <title>Deep-cultivation of Planctomycetes and their phenomic and genomic characterization uncovers novel biology.</title>
        <authorList>
            <person name="Wiegand S."/>
            <person name="Jogler M."/>
            <person name="Boedeker C."/>
            <person name="Pinto D."/>
            <person name="Vollmers J."/>
            <person name="Rivas-Marin E."/>
            <person name="Kohn T."/>
            <person name="Peeters S.H."/>
            <person name="Heuer A."/>
            <person name="Rast P."/>
            <person name="Oberbeckmann S."/>
            <person name="Bunk B."/>
            <person name="Jeske O."/>
            <person name="Meyerdierks A."/>
            <person name="Storesund J.E."/>
            <person name="Kallscheuer N."/>
            <person name="Luecker S."/>
            <person name="Lage O.M."/>
            <person name="Pohl T."/>
            <person name="Merkel B.J."/>
            <person name="Hornburger P."/>
            <person name="Mueller R.-W."/>
            <person name="Bruemmer F."/>
            <person name="Labrenz M."/>
            <person name="Spormann A.M."/>
            <person name="Op den Camp H."/>
            <person name="Overmann J."/>
            <person name="Amann R."/>
            <person name="Jetten M.S.M."/>
            <person name="Mascher T."/>
            <person name="Medema M.H."/>
            <person name="Devos D.P."/>
            <person name="Kaster A.-K."/>
            <person name="Ovreas L."/>
            <person name="Rohde M."/>
            <person name="Galperin M.Y."/>
            <person name="Jogler C."/>
        </authorList>
    </citation>
    <scope>NUCLEOTIDE SEQUENCE [LARGE SCALE GENOMIC DNA]</scope>
    <source>
        <strain evidence="3 4">SV_7m_r</strain>
    </source>
</reference>
<evidence type="ECO:0000256" key="1">
    <source>
        <dbReference type="SAM" id="Phobius"/>
    </source>
</evidence>
<name>A0A517SQQ7_9BACT</name>
<dbReference type="NCBIfam" id="TIGR04294">
    <property type="entry name" value="pre_pil_HX9DG"/>
    <property type="match status" value="1"/>
</dbReference>